<evidence type="ECO:0000313" key="3">
    <source>
        <dbReference type="Proteomes" id="UP000006727"/>
    </source>
</evidence>
<reference evidence="1 3" key="2">
    <citation type="journal article" date="2018" name="Plant J.">
        <title>The Physcomitrella patens chromosome-scale assembly reveals moss genome structure and evolution.</title>
        <authorList>
            <person name="Lang D."/>
            <person name="Ullrich K.K."/>
            <person name="Murat F."/>
            <person name="Fuchs J."/>
            <person name="Jenkins J."/>
            <person name="Haas F.B."/>
            <person name="Piednoel M."/>
            <person name="Gundlach H."/>
            <person name="Van Bel M."/>
            <person name="Meyberg R."/>
            <person name="Vives C."/>
            <person name="Morata J."/>
            <person name="Symeonidi A."/>
            <person name="Hiss M."/>
            <person name="Muchero W."/>
            <person name="Kamisugi Y."/>
            <person name="Saleh O."/>
            <person name="Blanc G."/>
            <person name="Decker E.L."/>
            <person name="van Gessel N."/>
            <person name="Grimwood J."/>
            <person name="Hayes R.D."/>
            <person name="Graham S.W."/>
            <person name="Gunter L.E."/>
            <person name="McDaniel S.F."/>
            <person name="Hoernstein S.N.W."/>
            <person name="Larsson A."/>
            <person name="Li F.W."/>
            <person name="Perroud P.F."/>
            <person name="Phillips J."/>
            <person name="Ranjan P."/>
            <person name="Rokshar D.S."/>
            <person name="Rothfels C.J."/>
            <person name="Schneider L."/>
            <person name="Shu S."/>
            <person name="Stevenson D.W."/>
            <person name="Thummler F."/>
            <person name="Tillich M."/>
            <person name="Villarreal Aguilar J.C."/>
            <person name="Widiez T."/>
            <person name="Wong G.K."/>
            <person name="Wymore A."/>
            <person name="Zhang Y."/>
            <person name="Zimmer A.D."/>
            <person name="Quatrano R.S."/>
            <person name="Mayer K.F.X."/>
            <person name="Goodstein D."/>
            <person name="Casacuberta J.M."/>
            <person name="Vandepoele K."/>
            <person name="Reski R."/>
            <person name="Cuming A.C."/>
            <person name="Tuskan G.A."/>
            <person name="Maumus F."/>
            <person name="Salse J."/>
            <person name="Schmutz J."/>
            <person name="Rensing S.A."/>
        </authorList>
    </citation>
    <scope>NUCLEOTIDE SEQUENCE [LARGE SCALE GENOMIC DNA]</scope>
    <source>
        <strain evidence="2 3">cv. Gransden 2004</strain>
    </source>
</reference>
<sequence length="74" mass="8778">MLRNPRKAFQYRICLDIGFIGIARLKTTKDEIYEDVKEILYKESVIARKTIKIAIELFYIDYGTNKVKMILVYV</sequence>
<dbReference type="EMBL" id="ABEU02000014">
    <property type="protein sequence ID" value="PNR40822.1"/>
    <property type="molecule type" value="Genomic_DNA"/>
</dbReference>
<keyword evidence="3" id="KW-1185">Reference proteome</keyword>
<accession>A0A2K1JGY5</accession>
<reference evidence="1 3" key="1">
    <citation type="journal article" date="2008" name="Science">
        <title>The Physcomitrella genome reveals evolutionary insights into the conquest of land by plants.</title>
        <authorList>
            <person name="Rensing S."/>
            <person name="Lang D."/>
            <person name="Zimmer A."/>
            <person name="Terry A."/>
            <person name="Salamov A."/>
            <person name="Shapiro H."/>
            <person name="Nishiyama T."/>
            <person name="Perroud P.-F."/>
            <person name="Lindquist E."/>
            <person name="Kamisugi Y."/>
            <person name="Tanahashi T."/>
            <person name="Sakakibara K."/>
            <person name="Fujita T."/>
            <person name="Oishi K."/>
            <person name="Shin-I T."/>
            <person name="Kuroki Y."/>
            <person name="Toyoda A."/>
            <person name="Suzuki Y."/>
            <person name="Hashimoto A."/>
            <person name="Yamaguchi K."/>
            <person name="Sugano A."/>
            <person name="Kohara Y."/>
            <person name="Fujiyama A."/>
            <person name="Anterola A."/>
            <person name="Aoki S."/>
            <person name="Ashton N."/>
            <person name="Barbazuk W.B."/>
            <person name="Barker E."/>
            <person name="Bennetzen J."/>
            <person name="Bezanilla M."/>
            <person name="Blankenship R."/>
            <person name="Cho S.H."/>
            <person name="Dutcher S."/>
            <person name="Estelle M."/>
            <person name="Fawcett J.A."/>
            <person name="Gundlach H."/>
            <person name="Hanada K."/>
            <person name="Heyl A."/>
            <person name="Hicks K.A."/>
            <person name="Hugh J."/>
            <person name="Lohr M."/>
            <person name="Mayer K."/>
            <person name="Melkozernov A."/>
            <person name="Murata T."/>
            <person name="Nelson D."/>
            <person name="Pils B."/>
            <person name="Prigge M."/>
            <person name="Reiss B."/>
            <person name="Renner T."/>
            <person name="Rombauts S."/>
            <person name="Rushton P."/>
            <person name="Sanderfoot A."/>
            <person name="Schween G."/>
            <person name="Shiu S.-H."/>
            <person name="Stueber K."/>
            <person name="Theodoulou F.L."/>
            <person name="Tu H."/>
            <person name="Van de Peer Y."/>
            <person name="Verrier P.J."/>
            <person name="Waters E."/>
            <person name="Wood A."/>
            <person name="Yang L."/>
            <person name="Cove D."/>
            <person name="Cuming A."/>
            <person name="Hasebe M."/>
            <person name="Lucas S."/>
            <person name="Mishler D.B."/>
            <person name="Reski R."/>
            <person name="Grigoriev I."/>
            <person name="Quatrano R.S."/>
            <person name="Boore J.L."/>
        </authorList>
    </citation>
    <scope>NUCLEOTIDE SEQUENCE [LARGE SCALE GENOMIC DNA]</scope>
    <source>
        <strain evidence="2 3">cv. Gransden 2004</strain>
    </source>
</reference>
<evidence type="ECO:0000313" key="1">
    <source>
        <dbReference type="EMBL" id="PNR40822.1"/>
    </source>
</evidence>
<proteinExistence type="predicted"/>
<name>A0A2K1JGY5_PHYPA</name>
<dbReference type="Proteomes" id="UP000006727">
    <property type="component" value="Chromosome 14"/>
</dbReference>
<dbReference type="EnsemblPlants" id="Pp3c14_8880V3.1">
    <property type="protein sequence ID" value="PAC:32961656.CDS.1"/>
    <property type="gene ID" value="Pp3c14_8880"/>
</dbReference>
<dbReference type="AlphaFoldDB" id="A0A2K1JGY5"/>
<dbReference type="InParanoid" id="A0A2K1JGY5"/>
<dbReference type="Gramene" id="Pp3c14_8880V3.1">
    <property type="protein sequence ID" value="PAC:32961656.CDS.1"/>
    <property type="gene ID" value="Pp3c14_8880"/>
</dbReference>
<evidence type="ECO:0000313" key="2">
    <source>
        <dbReference type="EnsemblPlants" id="PAC:32961656.CDS.1"/>
    </source>
</evidence>
<protein>
    <submittedName>
        <fullName evidence="1 2">Uncharacterized protein</fullName>
    </submittedName>
</protein>
<organism evidence="1">
    <name type="scientific">Physcomitrium patens</name>
    <name type="common">Spreading-leaved earth moss</name>
    <name type="synonym">Physcomitrella patens</name>
    <dbReference type="NCBI Taxonomy" id="3218"/>
    <lineage>
        <taxon>Eukaryota</taxon>
        <taxon>Viridiplantae</taxon>
        <taxon>Streptophyta</taxon>
        <taxon>Embryophyta</taxon>
        <taxon>Bryophyta</taxon>
        <taxon>Bryophytina</taxon>
        <taxon>Bryopsida</taxon>
        <taxon>Funariidae</taxon>
        <taxon>Funariales</taxon>
        <taxon>Funariaceae</taxon>
        <taxon>Physcomitrium</taxon>
    </lineage>
</organism>
<gene>
    <name evidence="1" type="ORF">PHYPA_018225</name>
</gene>
<reference evidence="2" key="3">
    <citation type="submission" date="2020-12" db="UniProtKB">
        <authorList>
            <consortium name="EnsemblPlants"/>
        </authorList>
    </citation>
    <scope>IDENTIFICATION</scope>
</reference>